<gene>
    <name evidence="1" type="ordered locus">KVU_2292</name>
</gene>
<reference evidence="1 2" key="1">
    <citation type="journal article" date="2011" name="J. Bacteriol.">
        <title>Complete genome sequence of the industrial strain Ketogulonicigenium vulgare WSH-001.</title>
        <authorList>
            <person name="Liu L."/>
            <person name="Li Y."/>
            <person name="Zhang J."/>
            <person name="Zhou Z."/>
            <person name="Liu J."/>
            <person name="Li X."/>
            <person name="Zhou J."/>
            <person name="Du G."/>
            <person name="Wang L."/>
            <person name="Chen J."/>
        </authorList>
    </citation>
    <scope>NUCLEOTIDE SEQUENCE [LARGE SCALE GENOMIC DNA]</scope>
    <source>
        <strain evidence="1 2">WSH-001</strain>
    </source>
</reference>
<name>F9Y6L1_KETVW</name>
<dbReference type="Proteomes" id="UP000000692">
    <property type="component" value="Chromosome"/>
</dbReference>
<evidence type="ECO:0000313" key="2">
    <source>
        <dbReference type="Proteomes" id="UP000000692"/>
    </source>
</evidence>
<keyword evidence="2" id="KW-1185">Reference proteome</keyword>
<sequence length="188" mass="19798">MTDPLAKGQSWPYYHAMKPRSGSKFRLTGALVAPQIRNASEERGFAVVRLLTHWPETVGSALAATCRPVKINYGRGGVGATLVLLTTGAQAPMLDMQRDAIRQRVNAVYGYNAIAKVLITQTAATGFAEGQAAFSPAPPLAPPAKSPEVQRAAAGITHSVQDTGLRLALEALAANVLVKSKGKPKGNL</sequence>
<dbReference type="eggNOG" id="COG5389">
    <property type="taxonomic scope" value="Bacteria"/>
</dbReference>
<evidence type="ECO:0008006" key="3">
    <source>
        <dbReference type="Google" id="ProtNLM"/>
    </source>
</evidence>
<dbReference type="HOGENOM" id="CLU_104595_4_0_5"/>
<dbReference type="KEGG" id="kvl:KVU_2292"/>
<dbReference type="EMBL" id="CP002018">
    <property type="protein sequence ID" value="AEM42131.1"/>
    <property type="molecule type" value="Genomic_DNA"/>
</dbReference>
<evidence type="ECO:0000313" key="1">
    <source>
        <dbReference type="EMBL" id="AEM42131.1"/>
    </source>
</evidence>
<dbReference type="OrthoDB" id="7160947at2"/>
<dbReference type="AlphaFoldDB" id="F9Y6L1"/>
<organism evidence="1 2">
    <name type="scientific">Ketogulonicigenium vulgare (strain WSH-001)</name>
    <dbReference type="NCBI Taxonomy" id="759362"/>
    <lineage>
        <taxon>Bacteria</taxon>
        <taxon>Pseudomonadati</taxon>
        <taxon>Pseudomonadota</taxon>
        <taxon>Alphaproteobacteria</taxon>
        <taxon>Rhodobacterales</taxon>
        <taxon>Roseobacteraceae</taxon>
        <taxon>Ketogulonicigenium</taxon>
    </lineage>
</organism>
<dbReference type="Pfam" id="PF05258">
    <property type="entry name" value="DciA"/>
    <property type="match status" value="1"/>
</dbReference>
<dbReference type="InterPro" id="IPR007922">
    <property type="entry name" value="DciA-like"/>
</dbReference>
<proteinExistence type="predicted"/>
<protein>
    <recommendedName>
        <fullName evidence="3">DUF721 domain-containing protein</fullName>
    </recommendedName>
</protein>
<accession>F9Y6L1</accession>
<dbReference type="PATRIC" id="fig|759362.5.peg.2385"/>